<evidence type="ECO:0000313" key="5">
    <source>
        <dbReference type="EMBL" id="EAS44228.1"/>
    </source>
</evidence>
<dbReference type="Gene3D" id="3.30.565.10">
    <property type="entry name" value="Histidine kinase-like ATPase, C-terminal domain"/>
    <property type="match status" value="1"/>
</dbReference>
<protein>
    <submittedName>
        <fullName evidence="5">Sensory box histidine kinase</fullName>
    </submittedName>
</protein>
<dbReference type="Proteomes" id="UP000003789">
    <property type="component" value="Unassembled WGS sequence"/>
</dbReference>
<dbReference type="InterPro" id="IPR050482">
    <property type="entry name" value="Sensor_HK_TwoCompSys"/>
</dbReference>
<proteinExistence type="predicted"/>
<evidence type="ECO:0000259" key="4">
    <source>
        <dbReference type="PROSITE" id="PS50109"/>
    </source>
</evidence>
<dbReference type="GO" id="GO:0046983">
    <property type="term" value="F:protein dimerization activity"/>
    <property type="evidence" value="ECO:0007669"/>
    <property type="project" value="InterPro"/>
</dbReference>
<dbReference type="Pfam" id="PF07730">
    <property type="entry name" value="HisKA_3"/>
    <property type="match status" value="1"/>
</dbReference>
<keyword evidence="2 5" id="KW-0418">Kinase</keyword>
<dbReference type="OrthoDB" id="9797605at2"/>
<sequence length="400" mass="45007">MSETWISSQLSEAEAFFSTVSREFIEVDMADIPTKMEQTLEQLMILFDVGRMSMIRLTEEGLLEGACSVAKDGIEKPRIHLANPEGIYLKNISAGNVIAVDDMSLNVMTAVEFEYARMEGVIAHLICPVEVRGKIWGAITMSRFHEHDHWQDVFITRITTFAQYLAAIFERYTLWLKTREQQKQLVLLSRHLMENQEVERRALSRELHDNFSQRMALLSIKAGNIVNAIEKDEVEVDDAKKLYLTIQQLAGDMQALSRSLHPAIIEDLGLAAALKAECRRVGKLTLLEIHCLIDPLPQLASALALNLYRILQESLGNVVKHAQATNVFVILEVRNNQLSFQINDDGVGLATDIKDKKGNLGLVSITERTQQFNGRASFDSPAEGGFMVSITIPLEVDFYE</sequence>
<organism evidence="5 6">
    <name type="scientific">Photobacterium profundum 3TCK</name>
    <dbReference type="NCBI Taxonomy" id="314280"/>
    <lineage>
        <taxon>Bacteria</taxon>
        <taxon>Pseudomonadati</taxon>
        <taxon>Pseudomonadota</taxon>
        <taxon>Gammaproteobacteria</taxon>
        <taxon>Vibrionales</taxon>
        <taxon>Vibrionaceae</taxon>
        <taxon>Photobacterium</taxon>
    </lineage>
</organism>
<dbReference type="SMART" id="SM00387">
    <property type="entry name" value="HATPase_c"/>
    <property type="match status" value="1"/>
</dbReference>
<evidence type="ECO:0000256" key="3">
    <source>
        <dbReference type="ARBA" id="ARBA00023012"/>
    </source>
</evidence>
<accession>Q1Z775</accession>
<keyword evidence="1" id="KW-0808">Transferase</keyword>
<reference evidence="5 6" key="1">
    <citation type="submission" date="2006-03" db="EMBL/GenBank/DDBJ databases">
        <authorList>
            <person name="Bartlett D.H."/>
            <person name="Valle G."/>
            <person name="Lauro F.M."/>
            <person name="Vezzi A."/>
            <person name="Simonato F."/>
            <person name="Eloe E."/>
            <person name="Vitulo N."/>
            <person name="Stratton T.K."/>
            <person name="D'angelo M."/>
            <person name="Ferriera S."/>
            <person name="Johnson J."/>
            <person name="Kravitz S."/>
            <person name="Beeson K."/>
            <person name="Sutton G."/>
            <person name="Rogers Y."/>
            <person name="Friedman R."/>
            <person name="Frazier M."/>
            <person name="Venter J.C."/>
        </authorList>
    </citation>
    <scope>NUCLEOTIDE SEQUENCE [LARGE SCALE GENOMIC DNA]</scope>
    <source>
        <strain evidence="5 6">3TCK</strain>
    </source>
</reference>
<dbReference type="RefSeq" id="WP_006229181.1">
    <property type="nucleotide sequence ID" value="NZ_CH724134.1"/>
</dbReference>
<dbReference type="SUPFAM" id="SSF55874">
    <property type="entry name" value="ATPase domain of HSP90 chaperone/DNA topoisomerase II/histidine kinase"/>
    <property type="match status" value="1"/>
</dbReference>
<dbReference type="PANTHER" id="PTHR24421">
    <property type="entry name" value="NITRATE/NITRITE SENSOR PROTEIN NARX-RELATED"/>
    <property type="match status" value="1"/>
</dbReference>
<dbReference type="HOGENOM" id="CLU_699998_0_0_6"/>
<evidence type="ECO:0000313" key="6">
    <source>
        <dbReference type="Proteomes" id="UP000003789"/>
    </source>
</evidence>
<dbReference type="InterPro" id="IPR005467">
    <property type="entry name" value="His_kinase_dom"/>
</dbReference>
<dbReference type="InterPro" id="IPR029016">
    <property type="entry name" value="GAF-like_dom_sf"/>
</dbReference>
<dbReference type="InterPro" id="IPR003018">
    <property type="entry name" value="GAF"/>
</dbReference>
<dbReference type="Pfam" id="PF01590">
    <property type="entry name" value="GAF"/>
    <property type="match status" value="1"/>
</dbReference>
<name>Q1Z775_9GAMM</name>
<dbReference type="PROSITE" id="PS50109">
    <property type="entry name" value="HIS_KIN"/>
    <property type="match status" value="1"/>
</dbReference>
<dbReference type="CDD" id="cd16917">
    <property type="entry name" value="HATPase_UhpB-NarQ-NarX-like"/>
    <property type="match status" value="1"/>
</dbReference>
<dbReference type="AlphaFoldDB" id="Q1Z775"/>
<dbReference type="InterPro" id="IPR036890">
    <property type="entry name" value="HATPase_C_sf"/>
</dbReference>
<dbReference type="Gene3D" id="1.20.5.1930">
    <property type="match status" value="1"/>
</dbReference>
<dbReference type="EMBL" id="AAPH01000005">
    <property type="protein sequence ID" value="EAS44228.1"/>
    <property type="molecule type" value="Genomic_DNA"/>
</dbReference>
<comment type="caution">
    <text evidence="5">The sequence shown here is derived from an EMBL/GenBank/DDBJ whole genome shotgun (WGS) entry which is preliminary data.</text>
</comment>
<feature type="domain" description="Histidine kinase" evidence="4">
    <location>
        <begin position="307"/>
        <end position="396"/>
    </location>
</feature>
<dbReference type="Pfam" id="PF02518">
    <property type="entry name" value="HATPase_c"/>
    <property type="match status" value="1"/>
</dbReference>
<evidence type="ECO:0000256" key="2">
    <source>
        <dbReference type="ARBA" id="ARBA00022777"/>
    </source>
</evidence>
<keyword evidence="3" id="KW-0902">Two-component regulatory system</keyword>
<dbReference type="GO" id="GO:0016020">
    <property type="term" value="C:membrane"/>
    <property type="evidence" value="ECO:0007669"/>
    <property type="project" value="InterPro"/>
</dbReference>
<dbReference type="SUPFAM" id="SSF55781">
    <property type="entry name" value="GAF domain-like"/>
    <property type="match status" value="1"/>
</dbReference>
<dbReference type="InterPro" id="IPR003594">
    <property type="entry name" value="HATPase_dom"/>
</dbReference>
<evidence type="ECO:0000256" key="1">
    <source>
        <dbReference type="ARBA" id="ARBA00022679"/>
    </source>
</evidence>
<dbReference type="Gene3D" id="3.30.450.40">
    <property type="match status" value="1"/>
</dbReference>
<dbReference type="InterPro" id="IPR011712">
    <property type="entry name" value="Sig_transdc_His_kin_sub3_dim/P"/>
</dbReference>
<gene>
    <name evidence="5" type="ORF">P3TCK_05832</name>
</gene>
<dbReference type="GO" id="GO:0000155">
    <property type="term" value="F:phosphorelay sensor kinase activity"/>
    <property type="evidence" value="ECO:0007669"/>
    <property type="project" value="InterPro"/>
</dbReference>